<evidence type="ECO:0000256" key="1">
    <source>
        <dbReference type="ARBA" id="ARBA00022741"/>
    </source>
</evidence>
<keyword evidence="3" id="KW-0067">ATP-binding</keyword>
<organism evidence="4 6">
    <name type="scientific">Rhizophagus clarus</name>
    <dbReference type="NCBI Taxonomy" id="94130"/>
    <lineage>
        <taxon>Eukaryota</taxon>
        <taxon>Fungi</taxon>
        <taxon>Fungi incertae sedis</taxon>
        <taxon>Mucoromycota</taxon>
        <taxon>Glomeromycotina</taxon>
        <taxon>Glomeromycetes</taxon>
        <taxon>Glomerales</taxon>
        <taxon>Glomeraceae</taxon>
        <taxon>Rhizophagus</taxon>
    </lineage>
</organism>
<dbReference type="GO" id="GO:0005524">
    <property type="term" value="F:ATP binding"/>
    <property type="evidence" value="ECO:0007669"/>
    <property type="project" value="UniProtKB-KW"/>
</dbReference>
<dbReference type="InterPro" id="IPR050628">
    <property type="entry name" value="SNF2_RAD54_helicase_TF"/>
</dbReference>
<protein>
    <submittedName>
        <fullName evidence="5">DNA repair protein RAD16-like</fullName>
    </submittedName>
</protein>
<comment type="caution">
    <text evidence="4">The sequence shown here is derived from an EMBL/GenBank/DDBJ whole genome shotgun (WGS) entry which is preliminary data.</text>
</comment>
<dbReference type="SUPFAM" id="SSF52540">
    <property type="entry name" value="P-loop containing nucleoside triphosphate hydrolases"/>
    <property type="match status" value="1"/>
</dbReference>
<gene>
    <name evidence="5" type="ORF">RCL2_002640100</name>
    <name evidence="4" type="ORF">RclHR1_40850001</name>
</gene>
<dbReference type="GO" id="GO:0005634">
    <property type="term" value="C:nucleus"/>
    <property type="evidence" value="ECO:0007669"/>
    <property type="project" value="TreeGrafter"/>
</dbReference>
<dbReference type="EMBL" id="BEXD01003430">
    <property type="protein sequence ID" value="GBC01147.1"/>
    <property type="molecule type" value="Genomic_DNA"/>
</dbReference>
<dbReference type="GO" id="GO:0008094">
    <property type="term" value="F:ATP-dependent activity, acting on DNA"/>
    <property type="evidence" value="ECO:0007669"/>
    <property type="project" value="TreeGrafter"/>
</dbReference>
<dbReference type="PANTHER" id="PTHR45626">
    <property type="entry name" value="TRANSCRIPTION TERMINATION FACTOR 2-RELATED"/>
    <property type="match status" value="1"/>
</dbReference>
<evidence type="ECO:0000313" key="4">
    <source>
        <dbReference type="EMBL" id="GBC01147.1"/>
    </source>
</evidence>
<dbReference type="EMBL" id="BLAL01000285">
    <property type="protein sequence ID" value="GES99922.1"/>
    <property type="molecule type" value="Genomic_DNA"/>
</dbReference>
<reference evidence="4 6" key="1">
    <citation type="submission" date="2017-11" db="EMBL/GenBank/DDBJ databases">
        <title>The genome of Rhizophagus clarus HR1 reveals common genetic basis of auxotrophy among arbuscular mycorrhizal fungi.</title>
        <authorList>
            <person name="Kobayashi Y."/>
        </authorList>
    </citation>
    <scope>NUCLEOTIDE SEQUENCE [LARGE SCALE GENOMIC DNA]</scope>
    <source>
        <strain evidence="4 6">HR1</strain>
    </source>
</reference>
<dbReference type="STRING" id="94130.A0A2Z6S9A6"/>
<dbReference type="OrthoDB" id="448448at2759"/>
<keyword evidence="1" id="KW-0547">Nucleotide-binding</keyword>
<dbReference type="InterPro" id="IPR027417">
    <property type="entry name" value="P-loop_NTPase"/>
</dbReference>
<evidence type="ECO:0000313" key="6">
    <source>
        <dbReference type="Proteomes" id="UP000247702"/>
    </source>
</evidence>
<dbReference type="GO" id="GO:0016787">
    <property type="term" value="F:hydrolase activity"/>
    <property type="evidence" value="ECO:0007669"/>
    <property type="project" value="UniProtKB-KW"/>
</dbReference>
<reference evidence="5" key="2">
    <citation type="submission" date="2019-10" db="EMBL/GenBank/DDBJ databases">
        <title>Conservation and host-specific expression of non-tandemly repeated heterogenous ribosome RNA gene in arbuscular mycorrhizal fungi.</title>
        <authorList>
            <person name="Maeda T."/>
            <person name="Kobayashi Y."/>
            <person name="Nakagawa T."/>
            <person name="Ezawa T."/>
            <person name="Yamaguchi K."/>
            <person name="Bino T."/>
            <person name="Nishimoto Y."/>
            <person name="Shigenobu S."/>
            <person name="Kawaguchi M."/>
        </authorList>
    </citation>
    <scope>NUCLEOTIDE SEQUENCE</scope>
    <source>
        <strain evidence="5">HR1</strain>
    </source>
</reference>
<accession>A0A2Z6S9A6</accession>
<name>A0A2Z6S9A6_9GLOM</name>
<dbReference type="GO" id="GO:0006281">
    <property type="term" value="P:DNA repair"/>
    <property type="evidence" value="ECO:0007669"/>
    <property type="project" value="TreeGrafter"/>
</dbReference>
<proteinExistence type="predicted"/>
<evidence type="ECO:0000256" key="2">
    <source>
        <dbReference type="ARBA" id="ARBA00022801"/>
    </source>
</evidence>
<evidence type="ECO:0000256" key="3">
    <source>
        <dbReference type="ARBA" id="ARBA00022840"/>
    </source>
</evidence>
<dbReference type="Proteomes" id="UP000247702">
    <property type="component" value="Unassembled WGS sequence"/>
</dbReference>
<sequence>MDPWWNPSIEDQAIDQIYRIGQIWPVSVFRFFIENTIEDHVFELQKKKHGLIFQAFDKQRSENLNIVDETLQILLGNS</sequence>
<evidence type="ECO:0000313" key="5">
    <source>
        <dbReference type="EMBL" id="GES99922.1"/>
    </source>
</evidence>
<dbReference type="Proteomes" id="UP000615446">
    <property type="component" value="Unassembled WGS sequence"/>
</dbReference>
<keyword evidence="6" id="KW-1185">Reference proteome</keyword>
<dbReference type="Gene3D" id="3.40.50.300">
    <property type="entry name" value="P-loop containing nucleotide triphosphate hydrolases"/>
    <property type="match status" value="1"/>
</dbReference>
<keyword evidence="2" id="KW-0378">Hydrolase</keyword>
<dbReference type="AlphaFoldDB" id="A0A2Z6S9A6"/>